<sequence>MSSNDGYVTDVAYPPHFHREIQPVWLTSLVTFLGSAAPDISRPYSYCELGCGMGINLLIAAMTNPQGQFVGVDINEKALNIARSAADSMDIKNIHFVQADFTHFAQHNHLFFDFIATHGAWSWIAPSQQQGILQLVAKSLKPKGVFYLHYMCHPGATQMVPVQKLLNDLARQLPGASEQKLQAALDFVCELDAAGTFVDQPNLSEKIRSLKHKPASYLAHDFLTDHWTPQHSTDVHQRVAQAGVSYLGSASAFDNLDGLSVPGAVQPHLARLTSPALRETVKDLARNQHQRSDLFQRAPVRLNSQDLLRQIDALRFQLLPEAPRSGALSFQTPIGEIQGPGEIFSPLLEKLTERPATFAELRQLPAFTQALATLSQALQMLMWQGYIHPQRPDDLNCGEQVNKLKAWIKRNQLKLKVVEDCGTAIHHPTGNA</sequence>
<dbReference type="RefSeq" id="WP_158187891.1">
    <property type="nucleotide sequence ID" value="NZ_CP046902.1"/>
</dbReference>
<evidence type="ECO:0000259" key="1">
    <source>
        <dbReference type="Pfam" id="PF10119"/>
    </source>
</evidence>
<evidence type="ECO:0000313" key="3">
    <source>
        <dbReference type="EMBL" id="QGZ30393.1"/>
    </source>
</evidence>
<dbReference type="SUPFAM" id="SSF53335">
    <property type="entry name" value="S-adenosyl-L-methionine-dependent methyltransferases"/>
    <property type="match status" value="1"/>
</dbReference>
<accession>A0A6I6LMC9</accession>
<dbReference type="GO" id="GO:0008168">
    <property type="term" value="F:methyltransferase activity"/>
    <property type="evidence" value="ECO:0007669"/>
    <property type="project" value="UniProtKB-KW"/>
</dbReference>
<dbReference type="CDD" id="cd02440">
    <property type="entry name" value="AdoMet_MTases"/>
    <property type="match status" value="1"/>
</dbReference>
<dbReference type="Proteomes" id="UP000438983">
    <property type="component" value="Chromosome"/>
</dbReference>
<feature type="domain" description="Methyltransferase regulatory" evidence="1">
    <location>
        <begin position="215"/>
        <end position="297"/>
    </location>
</feature>
<dbReference type="GO" id="GO:0032259">
    <property type="term" value="P:methylation"/>
    <property type="evidence" value="ECO:0007669"/>
    <property type="project" value="UniProtKB-KW"/>
</dbReference>
<dbReference type="InterPro" id="IPR029063">
    <property type="entry name" value="SAM-dependent_MTases_sf"/>
</dbReference>
<dbReference type="OrthoDB" id="323463at2"/>
<dbReference type="Pfam" id="PF13847">
    <property type="entry name" value="Methyltransf_31"/>
    <property type="match status" value="1"/>
</dbReference>
<dbReference type="Pfam" id="PF10119">
    <property type="entry name" value="MethyTransf_Reg"/>
    <property type="match status" value="1"/>
</dbReference>
<dbReference type="InterPro" id="IPR018773">
    <property type="entry name" value="MeTrfase_reg_dom_prd"/>
</dbReference>
<dbReference type="AlphaFoldDB" id="A0A6I6LMC9"/>
<dbReference type="PANTHER" id="PTHR43861">
    <property type="entry name" value="TRANS-ACONITATE 2-METHYLTRANSFERASE-RELATED"/>
    <property type="match status" value="1"/>
</dbReference>
<dbReference type="EMBL" id="CP046902">
    <property type="protein sequence ID" value="QGZ30393.1"/>
    <property type="molecule type" value="Genomic_DNA"/>
</dbReference>
<protein>
    <submittedName>
        <fullName evidence="3">Methyltransferase domain-containing protein</fullName>
    </submittedName>
</protein>
<dbReference type="InterPro" id="IPR025714">
    <property type="entry name" value="Methyltranfer_dom"/>
</dbReference>
<dbReference type="PANTHER" id="PTHR43861:SF1">
    <property type="entry name" value="TRANS-ACONITATE 2-METHYLTRANSFERASE"/>
    <property type="match status" value="1"/>
</dbReference>
<evidence type="ECO:0000313" key="4">
    <source>
        <dbReference type="Proteomes" id="UP000438983"/>
    </source>
</evidence>
<proteinExistence type="predicted"/>
<evidence type="ECO:0000259" key="2">
    <source>
        <dbReference type="Pfam" id="PF13847"/>
    </source>
</evidence>
<gene>
    <name evidence="3" type="ORF">GQA94_10095</name>
</gene>
<keyword evidence="3" id="KW-0489">Methyltransferase</keyword>
<feature type="domain" description="Methyltransferase" evidence="2">
    <location>
        <begin position="44"/>
        <end position="158"/>
    </location>
</feature>
<name>A0A6I6LMC9_STUST</name>
<dbReference type="Gene3D" id="3.40.50.150">
    <property type="entry name" value="Vaccinia Virus protein VP39"/>
    <property type="match status" value="1"/>
</dbReference>
<keyword evidence="3" id="KW-0808">Transferase</keyword>
<reference evidence="3 4" key="1">
    <citation type="submission" date="2019-12" db="EMBL/GenBank/DDBJ databases">
        <title>Complete genome sequence of Pseudomonas stutzeri.</title>
        <authorList>
            <person name="Lim S.R."/>
            <person name="Kim J.H."/>
        </authorList>
    </citation>
    <scope>NUCLEOTIDE SEQUENCE [LARGE SCALE GENOMIC DNA]</scope>
    <source>
        <strain evidence="3 4">PM101005</strain>
    </source>
</reference>
<organism evidence="3 4">
    <name type="scientific">Stutzerimonas stutzeri</name>
    <name type="common">Pseudomonas stutzeri</name>
    <dbReference type="NCBI Taxonomy" id="316"/>
    <lineage>
        <taxon>Bacteria</taxon>
        <taxon>Pseudomonadati</taxon>
        <taxon>Pseudomonadota</taxon>
        <taxon>Gammaproteobacteria</taxon>
        <taxon>Pseudomonadales</taxon>
        <taxon>Pseudomonadaceae</taxon>
        <taxon>Stutzerimonas</taxon>
    </lineage>
</organism>